<dbReference type="Proteomes" id="UP000545606">
    <property type="component" value="Unassembled WGS sequence"/>
</dbReference>
<dbReference type="PANTHER" id="PTHR35802:SF1">
    <property type="entry name" value="PROTEASE SYNTHASE AND SPORULATION PROTEIN PAI 2"/>
    <property type="match status" value="1"/>
</dbReference>
<gene>
    <name evidence="1" type="ORF">H2Z84_02760</name>
</gene>
<comment type="caution">
    <text evidence="1">The sequence shown here is derived from an EMBL/GenBank/DDBJ whole genome shotgun (WGS) entry which is preliminary data.</text>
</comment>
<evidence type="ECO:0000313" key="1">
    <source>
        <dbReference type="EMBL" id="MBA4707313.1"/>
    </source>
</evidence>
<dbReference type="PANTHER" id="PTHR35802">
    <property type="entry name" value="PROTEASE SYNTHASE AND SPORULATION PROTEIN PAI 2"/>
    <property type="match status" value="1"/>
</dbReference>
<dbReference type="AlphaFoldDB" id="A0A838XXI5"/>
<dbReference type="Pfam" id="PF04299">
    <property type="entry name" value="FMN_bind_2"/>
    <property type="match status" value="1"/>
</dbReference>
<dbReference type="Gene3D" id="2.30.110.10">
    <property type="entry name" value="Electron Transport, Fmn-binding Protein, Chain A"/>
    <property type="match status" value="1"/>
</dbReference>
<organism evidence="1 2">
    <name type="scientific">Aquitalea aquatica</name>
    <dbReference type="NCBI Taxonomy" id="3044273"/>
    <lineage>
        <taxon>Bacteria</taxon>
        <taxon>Pseudomonadati</taxon>
        <taxon>Pseudomonadota</taxon>
        <taxon>Betaproteobacteria</taxon>
        <taxon>Neisseriales</taxon>
        <taxon>Chromobacteriaceae</taxon>
        <taxon>Aquitalea</taxon>
    </lineage>
</organism>
<dbReference type="SUPFAM" id="SSF50475">
    <property type="entry name" value="FMN-binding split barrel"/>
    <property type="match status" value="1"/>
</dbReference>
<name>A0A838XXI5_9NEIS</name>
<dbReference type="PIRSF" id="PIRSF010372">
    <property type="entry name" value="PaiB"/>
    <property type="match status" value="1"/>
</dbReference>
<dbReference type="RefSeq" id="WP_181834634.1">
    <property type="nucleotide sequence ID" value="NZ_JACERN010000007.1"/>
</dbReference>
<proteinExistence type="predicted"/>
<sequence length="215" mass="23737">MYLPEHFAQTDIAALHDIIASHPFGSLITHDSGGLDANHLPFELLRNAGELGVLNAHIARRNPLREQVKDGAEVLVTFRAADAYVSPNYYPSKQLTQRQVPTWNYMVVHAHGRIRFIDDEKFLRAVVGRLTRTHEASQPAPWKMADAPAEYLQDLLQNIVGVQVDITRLLGKNKLGQDEQLIDMQGAGQALARGVCGASQAIGGAMLELARLRES</sequence>
<dbReference type="InterPro" id="IPR007396">
    <property type="entry name" value="TR_PAI2-type"/>
</dbReference>
<accession>A0A838XXI5</accession>
<keyword evidence="2" id="KW-1185">Reference proteome</keyword>
<evidence type="ECO:0000313" key="2">
    <source>
        <dbReference type="Proteomes" id="UP000545606"/>
    </source>
</evidence>
<dbReference type="EMBL" id="JACERN010000007">
    <property type="protein sequence ID" value="MBA4707313.1"/>
    <property type="molecule type" value="Genomic_DNA"/>
</dbReference>
<reference evidence="1 2" key="1">
    <citation type="submission" date="2020-07" db="EMBL/GenBank/DDBJ databases">
        <title>Draft genome sequence of violacein-producing bacteria and related species.</title>
        <authorList>
            <person name="Wilson H.S."/>
            <person name="De Leon M.E."/>
        </authorList>
    </citation>
    <scope>NUCLEOTIDE SEQUENCE [LARGE SCALE GENOMIC DNA]</scope>
    <source>
        <strain evidence="1 2">HSC-21Su07</strain>
    </source>
</reference>
<protein>
    <submittedName>
        <fullName evidence="1">FMN-binding negative transcriptional regulator</fullName>
    </submittedName>
</protein>
<dbReference type="InterPro" id="IPR012349">
    <property type="entry name" value="Split_barrel_FMN-bd"/>
</dbReference>